<evidence type="ECO:0000313" key="2">
    <source>
        <dbReference type="EMBL" id="CAB1457654.1"/>
    </source>
</evidence>
<reference evidence="2" key="1">
    <citation type="submission" date="2020-03" db="EMBL/GenBank/DDBJ databases">
        <authorList>
            <person name="Weist P."/>
        </authorList>
    </citation>
    <scope>NUCLEOTIDE SEQUENCE</scope>
</reference>
<feature type="compositionally biased region" description="Basic and acidic residues" evidence="1">
    <location>
        <begin position="43"/>
        <end position="59"/>
    </location>
</feature>
<organism evidence="2 3">
    <name type="scientific">Pleuronectes platessa</name>
    <name type="common">European plaice</name>
    <dbReference type="NCBI Taxonomy" id="8262"/>
    <lineage>
        <taxon>Eukaryota</taxon>
        <taxon>Metazoa</taxon>
        <taxon>Chordata</taxon>
        <taxon>Craniata</taxon>
        <taxon>Vertebrata</taxon>
        <taxon>Euteleostomi</taxon>
        <taxon>Actinopterygii</taxon>
        <taxon>Neopterygii</taxon>
        <taxon>Teleostei</taxon>
        <taxon>Neoteleostei</taxon>
        <taxon>Acanthomorphata</taxon>
        <taxon>Carangaria</taxon>
        <taxon>Pleuronectiformes</taxon>
        <taxon>Pleuronectoidei</taxon>
        <taxon>Pleuronectidae</taxon>
        <taxon>Pleuronectes</taxon>
    </lineage>
</organism>
<accession>A0A9N7VVB4</accession>
<comment type="caution">
    <text evidence="2">The sequence shown here is derived from an EMBL/GenBank/DDBJ whole genome shotgun (WGS) entry which is preliminary data.</text>
</comment>
<dbReference type="AlphaFoldDB" id="A0A9N7VVB4"/>
<proteinExistence type="predicted"/>
<dbReference type="Proteomes" id="UP001153269">
    <property type="component" value="Unassembled WGS sequence"/>
</dbReference>
<feature type="region of interest" description="Disordered" evidence="1">
    <location>
        <begin position="1"/>
        <end position="62"/>
    </location>
</feature>
<keyword evidence="3" id="KW-1185">Reference proteome</keyword>
<protein>
    <submittedName>
        <fullName evidence="2">Uncharacterized protein</fullName>
    </submittedName>
</protein>
<evidence type="ECO:0000256" key="1">
    <source>
        <dbReference type="SAM" id="MobiDB-lite"/>
    </source>
</evidence>
<name>A0A9N7VVB4_PLEPL</name>
<evidence type="ECO:0000313" key="3">
    <source>
        <dbReference type="Proteomes" id="UP001153269"/>
    </source>
</evidence>
<feature type="compositionally biased region" description="Acidic residues" evidence="1">
    <location>
        <begin position="1"/>
        <end position="12"/>
    </location>
</feature>
<dbReference type="EMBL" id="CADEAL010004351">
    <property type="protein sequence ID" value="CAB1457654.1"/>
    <property type="molecule type" value="Genomic_DNA"/>
</dbReference>
<sequence length="135" mass="14830">MWDDMWDDMGDDMGDRTHHSGHSPDSVSRVQALIPVLLPQLRPRGDMKKKNGPGEKTSRTSDQLRWSFSKVKSSRCGSSRAADDFSSEILIQLSLQLEHTPCGCVHGGAAARVQTASAYVRANFEAADESSLVQQ</sequence>
<gene>
    <name evidence="2" type="ORF">PLEPLA_LOCUS45478</name>
</gene>